<evidence type="ECO:0000256" key="10">
    <source>
        <dbReference type="ARBA" id="ARBA00024322"/>
    </source>
</evidence>
<accession>A0ABT1N521</accession>
<dbReference type="EMBL" id="JANEYT010000042">
    <property type="protein sequence ID" value="MCQ1059657.1"/>
    <property type="molecule type" value="Genomic_DNA"/>
</dbReference>
<comment type="cofactor">
    <cofactor evidence="1">
        <name>Zn(2+)</name>
        <dbReference type="ChEBI" id="CHEBI:29105"/>
    </cofactor>
</comment>
<comment type="pathway">
    <text evidence="2 12">Polyol metabolism; 1,2-propanediol degradation.</text>
</comment>
<dbReference type="EC" id="2.3.1.222" evidence="4 12"/>
<comment type="catalytic activity">
    <reaction evidence="12">
        <text>propanoyl-CoA + phosphate = propanoyl phosphate + CoA</text>
        <dbReference type="Rhea" id="RHEA:28046"/>
        <dbReference type="ChEBI" id="CHEBI:43474"/>
        <dbReference type="ChEBI" id="CHEBI:57287"/>
        <dbReference type="ChEBI" id="CHEBI:57392"/>
        <dbReference type="ChEBI" id="CHEBI:58933"/>
        <dbReference type="EC" id="2.3.1.222"/>
    </reaction>
</comment>
<keyword evidence="11" id="KW-1283">Bacterial microcompartment</keyword>
<name>A0ABT1N521_9GAMM</name>
<dbReference type="GO" id="GO:0016746">
    <property type="term" value="F:acyltransferase activity"/>
    <property type="evidence" value="ECO:0007669"/>
    <property type="project" value="UniProtKB-KW"/>
</dbReference>
<evidence type="ECO:0000256" key="8">
    <source>
        <dbReference type="ARBA" id="ARBA00022833"/>
    </source>
</evidence>
<dbReference type="PIRSF" id="PIRSF010130">
    <property type="entry name" value="PduL"/>
    <property type="match status" value="1"/>
</dbReference>
<keyword evidence="9 12" id="KW-0012">Acyltransferase</keyword>
<evidence type="ECO:0000313" key="14">
    <source>
        <dbReference type="Proteomes" id="UP001524460"/>
    </source>
</evidence>
<evidence type="ECO:0000256" key="3">
    <source>
        <dbReference type="ARBA" id="ARBA00007342"/>
    </source>
</evidence>
<dbReference type="PANTHER" id="PTHR39453:SF1">
    <property type="entry name" value="PHOSPHATE PROPANOYLTRANSFERASE"/>
    <property type="match status" value="1"/>
</dbReference>
<dbReference type="NCBIfam" id="NF011652">
    <property type="entry name" value="PRK15070.1"/>
    <property type="match status" value="1"/>
</dbReference>
<dbReference type="InterPro" id="IPR008300">
    <property type="entry name" value="PTAC"/>
</dbReference>
<protein>
    <recommendedName>
        <fullName evidence="5 12">Phosphate propanoyltransferase</fullName>
        <ecNumber evidence="4 12">2.3.1.222</ecNumber>
    </recommendedName>
</protein>
<evidence type="ECO:0000256" key="6">
    <source>
        <dbReference type="ARBA" id="ARBA00022679"/>
    </source>
</evidence>
<comment type="subcellular location">
    <subcellularLocation>
        <location evidence="10">Bacterial microcompartment</location>
    </subcellularLocation>
</comment>
<keyword evidence="7" id="KW-0479">Metal-binding</keyword>
<evidence type="ECO:0000256" key="4">
    <source>
        <dbReference type="ARBA" id="ARBA00012206"/>
    </source>
</evidence>
<evidence type="ECO:0000256" key="9">
    <source>
        <dbReference type="ARBA" id="ARBA00023315"/>
    </source>
</evidence>
<dbReference type="PANTHER" id="PTHR39453">
    <property type="entry name" value="PHOSPHATE PROPANOYLTRANSFERASE"/>
    <property type="match status" value="1"/>
</dbReference>
<dbReference type="Proteomes" id="UP001524460">
    <property type="component" value="Unassembled WGS sequence"/>
</dbReference>
<dbReference type="Pfam" id="PF06130">
    <property type="entry name" value="PTAC"/>
    <property type="match status" value="1"/>
</dbReference>
<evidence type="ECO:0000256" key="1">
    <source>
        <dbReference type="ARBA" id="ARBA00001947"/>
    </source>
</evidence>
<evidence type="ECO:0000256" key="12">
    <source>
        <dbReference type="PIRNR" id="PIRNR010130"/>
    </source>
</evidence>
<proteinExistence type="inferred from homology"/>
<reference evidence="13 14" key="1">
    <citation type="submission" date="2022-07" db="EMBL/GenBank/DDBJ databases">
        <title>Photobacterium pectinilyticum sp. nov., a marine bacterium isolated from surface seawater of Qingdao offshore.</title>
        <authorList>
            <person name="Wang X."/>
        </authorList>
    </citation>
    <scope>NUCLEOTIDE SEQUENCE [LARGE SCALE GENOMIC DNA]</scope>
    <source>
        <strain evidence="13 14">ZSDE20</strain>
    </source>
</reference>
<evidence type="ECO:0000313" key="13">
    <source>
        <dbReference type="EMBL" id="MCQ1059657.1"/>
    </source>
</evidence>
<keyword evidence="8" id="KW-0862">Zinc</keyword>
<evidence type="ECO:0000256" key="7">
    <source>
        <dbReference type="ARBA" id="ARBA00022723"/>
    </source>
</evidence>
<comment type="function">
    <text evidence="12">Involved in 1,2-propanediol (1,2-PD) degradation by catalyzing the conversion of propanoyl-CoA to propanoyl-phosphate.</text>
</comment>
<evidence type="ECO:0000256" key="11">
    <source>
        <dbReference type="ARBA" id="ARBA00024446"/>
    </source>
</evidence>
<comment type="similarity">
    <text evidence="3 12">Belongs to the PduL family.</text>
</comment>
<sequence>MSVVDAGAIAAKVVDVLRHRAVPVGISNRHVHLSQDDFARLFPGQNLGVSKPLAQPGHFAASQTVSLRGPKGVINNVRILGPIRTYTQVEVSATQARELGIKPPVRMSGDLEGSAGIEIISEHGAITLEQGVIIAKRHIHMNTFDALLFGVEDCQSVNVLVGEAPRTVLFKDVVIRVDPQLVLEMHLDTDEANAAGLKGANDVGEIVFQE</sequence>
<keyword evidence="14" id="KW-1185">Reference proteome</keyword>
<evidence type="ECO:0000256" key="2">
    <source>
        <dbReference type="ARBA" id="ARBA00004836"/>
    </source>
</evidence>
<dbReference type="RefSeq" id="WP_255043746.1">
    <property type="nucleotide sequence ID" value="NZ_JANEYT010000042.1"/>
</dbReference>
<keyword evidence="6 12" id="KW-0808">Transferase</keyword>
<evidence type="ECO:0000256" key="5">
    <source>
        <dbReference type="ARBA" id="ARBA00020837"/>
    </source>
</evidence>
<comment type="caution">
    <text evidence="13">The sequence shown here is derived from an EMBL/GenBank/DDBJ whole genome shotgun (WGS) entry which is preliminary data.</text>
</comment>
<organism evidence="13 14">
    <name type="scientific">Photobacterium pectinilyticum</name>
    <dbReference type="NCBI Taxonomy" id="2906793"/>
    <lineage>
        <taxon>Bacteria</taxon>
        <taxon>Pseudomonadati</taxon>
        <taxon>Pseudomonadota</taxon>
        <taxon>Gammaproteobacteria</taxon>
        <taxon>Vibrionales</taxon>
        <taxon>Vibrionaceae</taxon>
        <taxon>Photobacterium</taxon>
    </lineage>
</organism>
<gene>
    <name evidence="13" type="primary">pduL</name>
    <name evidence="13" type="ORF">NHN17_16540</name>
</gene>